<dbReference type="SMART" id="SM00917">
    <property type="entry name" value="LeuA_dimer"/>
    <property type="match status" value="1"/>
</dbReference>
<proteinExistence type="inferred from homology"/>
<name>A0ABT2WIG6_9BACI</name>
<comment type="cofactor">
    <cofactor evidence="11">
        <name>Mn(2+)</name>
        <dbReference type="ChEBI" id="CHEBI:29035"/>
    </cofactor>
</comment>
<feature type="domain" description="Pyruvate carboxyltransferase" evidence="12">
    <location>
        <begin position="16"/>
        <end position="278"/>
    </location>
</feature>
<dbReference type="RefSeq" id="WP_263062194.1">
    <property type="nucleotide sequence ID" value="NZ_JAOUSE010000055.1"/>
</dbReference>
<dbReference type="Pfam" id="PF00682">
    <property type="entry name" value="HMGL-like"/>
    <property type="match status" value="1"/>
</dbReference>
<dbReference type="HAMAP" id="MF_01025">
    <property type="entry name" value="LeuA_type1"/>
    <property type="match status" value="1"/>
</dbReference>
<dbReference type="InterPro" id="IPR002034">
    <property type="entry name" value="AIPM/Hcit_synth_CS"/>
</dbReference>
<dbReference type="SUPFAM" id="SSF110921">
    <property type="entry name" value="2-isopropylmalate synthase LeuA, allosteric (dimerisation) domain"/>
    <property type="match status" value="1"/>
</dbReference>
<dbReference type="PROSITE" id="PS00815">
    <property type="entry name" value="AIPM_HOMOCIT_SYNTH_1"/>
    <property type="match status" value="1"/>
</dbReference>
<comment type="caution">
    <text evidence="13">The sequence shown here is derived from an EMBL/GenBank/DDBJ whole genome shotgun (WGS) entry which is preliminary data.</text>
</comment>
<comment type="pathway">
    <text evidence="1 11">Amino-acid biosynthesis; L-leucine biosynthesis; L-leucine from 3-methyl-2-oxobutanoate: step 1/4.</text>
</comment>
<keyword evidence="5 11" id="KW-0432">Leucine biosynthesis</keyword>
<organism evidence="13 14">
    <name type="scientific">Pallidibacillus thermolactis</name>
    <dbReference type="NCBI Taxonomy" id="251051"/>
    <lineage>
        <taxon>Bacteria</taxon>
        <taxon>Bacillati</taxon>
        <taxon>Bacillota</taxon>
        <taxon>Bacilli</taxon>
        <taxon>Bacillales</taxon>
        <taxon>Bacillaceae</taxon>
        <taxon>Pallidibacillus</taxon>
    </lineage>
</organism>
<dbReference type="Pfam" id="PF08502">
    <property type="entry name" value="LeuA_dimer"/>
    <property type="match status" value="1"/>
</dbReference>
<dbReference type="CDD" id="cd07940">
    <property type="entry name" value="DRE_TIM_IPMS"/>
    <property type="match status" value="1"/>
</dbReference>
<dbReference type="InterPro" id="IPR013785">
    <property type="entry name" value="Aldolase_TIM"/>
</dbReference>
<evidence type="ECO:0000256" key="3">
    <source>
        <dbReference type="ARBA" id="ARBA00012973"/>
    </source>
</evidence>
<comment type="catalytic activity">
    <reaction evidence="11">
        <text>3-methyl-2-oxobutanoate + acetyl-CoA + H2O = (2S)-2-isopropylmalate + CoA + H(+)</text>
        <dbReference type="Rhea" id="RHEA:21524"/>
        <dbReference type="ChEBI" id="CHEBI:1178"/>
        <dbReference type="ChEBI" id="CHEBI:11851"/>
        <dbReference type="ChEBI" id="CHEBI:15377"/>
        <dbReference type="ChEBI" id="CHEBI:15378"/>
        <dbReference type="ChEBI" id="CHEBI:57287"/>
        <dbReference type="ChEBI" id="CHEBI:57288"/>
        <dbReference type="EC" id="2.3.3.13"/>
    </reaction>
</comment>
<dbReference type="EC" id="2.3.3.13" evidence="3 11"/>
<keyword evidence="14" id="KW-1185">Reference proteome</keyword>
<dbReference type="InterPro" id="IPR036230">
    <property type="entry name" value="LeuA_allosteric_dom_sf"/>
</dbReference>
<dbReference type="SUPFAM" id="SSF51569">
    <property type="entry name" value="Aldolase"/>
    <property type="match status" value="1"/>
</dbReference>
<comment type="function">
    <text evidence="11">Catalyzes the condensation of the acetyl group of acetyl-CoA with 3-methyl-2-oxobutanoate (2-ketoisovalerate) to form 3-carboxy-3-hydroxy-4-methylpentanoate (2-isopropylmalate).</text>
</comment>
<feature type="region of interest" description="Regulatory domain" evidence="11">
    <location>
        <begin position="404"/>
        <end position="528"/>
    </location>
</feature>
<keyword evidence="9 11" id="KW-0464">Manganese</keyword>
<evidence type="ECO:0000256" key="7">
    <source>
        <dbReference type="ARBA" id="ARBA00022679"/>
    </source>
</evidence>
<dbReference type="PANTHER" id="PTHR10277">
    <property type="entry name" value="HOMOCITRATE SYNTHASE-RELATED"/>
    <property type="match status" value="1"/>
</dbReference>
<keyword evidence="13" id="KW-0012">Acyltransferase</keyword>
<dbReference type="NCBIfam" id="NF002085">
    <property type="entry name" value="PRK00915.1-2"/>
    <property type="match status" value="1"/>
</dbReference>
<dbReference type="Gene3D" id="3.20.20.70">
    <property type="entry name" value="Aldolase class I"/>
    <property type="match status" value="1"/>
</dbReference>
<comment type="subunit">
    <text evidence="11">Homodimer.</text>
</comment>
<feature type="binding site" evidence="11">
    <location>
        <position position="25"/>
    </location>
    <ligand>
        <name>Mn(2+)</name>
        <dbReference type="ChEBI" id="CHEBI:29035"/>
    </ligand>
</feature>
<evidence type="ECO:0000256" key="2">
    <source>
        <dbReference type="ARBA" id="ARBA00009396"/>
    </source>
</evidence>
<evidence type="ECO:0000313" key="14">
    <source>
        <dbReference type="Proteomes" id="UP001208656"/>
    </source>
</evidence>
<dbReference type="Pfam" id="PF22617">
    <property type="entry name" value="HCS_D2"/>
    <property type="match status" value="1"/>
</dbReference>
<feature type="binding site" evidence="11">
    <location>
        <position position="213"/>
    </location>
    <ligand>
        <name>Mn(2+)</name>
        <dbReference type="ChEBI" id="CHEBI:29035"/>
    </ligand>
</feature>
<accession>A0ABT2WIG6</accession>
<feature type="binding site" evidence="11">
    <location>
        <position position="249"/>
    </location>
    <ligand>
        <name>Mn(2+)</name>
        <dbReference type="ChEBI" id="CHEBI:29035"/>
    </ligand>
</feature>
<evidence type="ECO:0000256" key="1">
    <source>
        <dbReference type="ARBA" id="ARBA00004689"/>
    </source>
</evidence>
<feature type="binding site" evidence="11">
    <location>
        <position position="215"/>
    </location>
    <ligand>
        <name>Mn(2+)</name>
        <dbReference type="ChEBI" id="CHEBI:29035"/>
    </ligand>
</feature>
<dbReference type="PROSITE" id="PS00816">
    <property type="entry name" value="AIPM_HOMOCIT_SYNTH_2"/>
    <property type="match status" value="1"/>
</dbReference>
<comment type="similarity">
    <text evidence="2 11">Belongs to the alpha-IPM synthase/homocitrate synthase family. LeuA type 1 subfamily.</text>
</comment>
<evidence type="ECO:0000256" key="6">
    <source>
        <dbReference type="ARBA" id="ARBA00022605"/>
    </source>
</evidence>
<dbReference type="InterPro" id="IPR000891">
    <property type="entry name" value="PYR_CT"/>
</dbReference>
<keyword evidence="10 11" id="KW-0100">Branched-chain amino acid biosynthesis</keyword>
<keyword evidence="8 11" id="KW-0479">Metal-binding</keyword>
<evidence type="ECO:0000259" key="12">
    <source>
        <dbReference type="PROSITE" id="PS50991"/>
    </source>
</evidence>
<sequence length="528" mass="58501">MTFWKKKRRKEIMAEIKIFDTTLRDGEQTPGVNLNVMEKLEIARHLERLGVDRIEAGFPASSEGDFQAVKAIADTIKETSVIALARTSKQDIDIAWEALKGAEEPAIHVFLATSPIHMQYKLNMTPEEVMDTSVNMVKYARQRFSIVEWSAEDATRSDWDFLVEIIEKVIDAGATVINLPDTVGYTMPEEYGNMFKYIRDRVPNIDKVTLSCHCHDDLGMAVANSLAAIQNGVTQVEGTINGIGERAGNAALEEIAVALKIRSDFYPYHTNLKLDELKRTSDLIAKLTGVTVQPNKAVIGRHAYAHESGIHQDGVLKNTLTYEIITPELVGVKSNSLVLGKHSGRHAFKEKVKELGFNLIDEKLNEAFKQFKQLTDRKKEISDDDIFAILMEITTNSHPVKKYEMEMFQVQYGSGTTNIPTATVSIKRPDEQIVQTACTGNGSVEALYKAIADLIIEDTKLLDYQISSIGGGKDALAVSNIQLNVNGEAFNGRGTASDVLEASANAYINAVNRYLIKQSTKQESPATI</sequence>
<dbReference type="NCBIfam" id="TIGR00973">
    <property type="entry name" value="leuA_bact"/>
    <property type="match status" value="1"/>
</dbReference>
<keyword evidence="11" id="KW-0963">Cytoplasm</keyword>
<dbReference type="InterPro" id="IPR005671">
    <property type="entry name" value="LeuA_bact_synth"/>
</dbReference>
<dbReference type="InterPro" id="IPR013709">
    <property type="entry name" value="2-isopropylmalate_synth_dimer"/>
</dbReference>
<dbReference type="PROSITE" id="PS50991">
    <property type="entry name" value="PYR_CT"/>
    <property type="match status" value="1"/>
</dbReference>
<dbReference type="EMBL" id="JAOUSE010000055">
    <property type="protein sequence ID" value="MCU9595479.1"/>
    <property type="molecule type" value="Genomic_DNA"/>
</dbReference>
<evidence type="ECO:0000256" key="9">
    <source>
        <dbReference type="ARBA" id="ARBA00023211"/>
    </source>
</evidence>
<dbReference type="PANTHER" id="PTHR10277:SF9">
    <property type="entry name" value="2-ISOPROPYLMALATE SYNTHASE 1, CHLOROPLASTIC-RELATED"/>
    <property type="match status" value="1"/>
</dbReference>
<dbReference type="InterPro" id="IPR054691">
    <property type="entry name" value="LeuA/HCS_post-cat"/>
</dbReference>
<evidence type="ECO:0000256" key="10">
    <source>
        <dbReference type="ARBA" id="ARBA00023304"/>
    </source>
</evidence>
<evidence type="ECO:0000256" key="8">
    <source>
        <dbReference type="ARBA" id="ARBA00022723"/>
    </source>
</evidence>
<dbReference type="Gene3D" id="3.30.160.270">
    <property type="match status" value="1"/>
</dbReference>
<evidence type="ECO:0000313" key="13">
    <source>
        <dbReference type="EMBL" id="MCU9595479.1"/>
    </source>
</evidence>
<dbReference type="NCBIfam" id="NF002088">
    <property type="entry name" value="PRK00915.1-5"/>
    <property type="match status" value="1"/>
</dbReference>
<keyword evidence="7 11" id="KW-0808">Transferase</keyword>
<keyword evidence="6 11" id="KW-0028">Amino-acid biosynthesis</keyword>
<gene>
    <name evidence="11" type="primary">leuA</name>
    <name evidence="13" type="ORF">OEV82_13620</name>
</gene>
<dbReference type="NCBIfam" id="NF002086">
    <property type="entry name" value="PRK00915.1-3"/>
    <property type="match status" value="1"/>
</dbReference>
<protein>
    <recommendedName>
        <fullName evidence="4 11">2-isopropylmalate synthase</fullName>
        <ecNumber evidence="3 11">2.3.3.13</ecNumber>
    </recommendedName>
    <alternativeName>
        <fullName evidence="11">Alpha-IPM synthase</fullName>
    </alternativeName>
    <alternativeName>
        <fullName evidence="11">Alpha-isopropylmalate synthase</fullName>
    </alternativeName>
</protein>
<reference evidence="13 14" key="1">
    <citation type="submission" date="2022-10" db="EMBL/GenBank/DDBJ databases">
        <title>Description of Fervidibacillus gen. nov. in the family Fervidibacillaceae fam. nov. with two species, Fervidibacillus albus sp. nov., and Fervidibacillus halotolerans sp. nov., isolated from tidal flat sediments.</title>
        <authorList>
            <person name="Kwon K.K."/>
            <person name="Yang S.-H."/>
        </authorList>
    </citation>
    <scope>NUCLEOTIDE SEQUENCE [LARGE SCALE GENOMIC DNA]</scope>
    <source>
        <strain evidence="13 14">DSM 23332</strain>
    </source>
</reference>
<evidence type="ECO:0000256" key="4">
    <source>
        <dbReference type="ARBA" id="ARBA00018198"/>
    </source>
</evidence>
<evidence type="ECO:0000256" key="11">
    <source>
        <dbReference type="HAMAP-Rule" id="MF_01025"/>
    </source>
</evidence>
<dbReference type="GO" id="GO:0003852">
    <property type="term" value="F:2-isopropylmalate synthase activity"/>
    <property type="evidence" value="ECO:0007669"/>
    <property type="project" value="UniProtKB-EC"/>
</dbReference>
<dbReference type="InterPro" id="IPR050073">
    <property type="entry name" value="2-IPM_HCS-like"/>
</dbReference>
<dbReference type="Proteomes" id="UP001208656">
    <property type="component" value="Unassembled WGS sequence"/>
</dbReference>
<evidence type="ECO:0000256" key="5">
    <source>
        <dbReference type="ARBA" id="ARBA00022430"/>
    </source>
</evidence>